<dbReference type="EMBL" id="FOGT01000003">
    <property type="protein sequence ID" value="SER70018.1"/>
    <property type="molecule type" value="Genomic_DNA"/>
</dbReference>
<keyword evidence="19" id="KW-1185">Reference proteome</keyword>
<evidence type="ECO:0000256" key="14">
    <source>
        <dbReference type="ARBA" id="ARBA00023136"/>
    </source>
</evidence>
<dbReference type="EC" id="1.1.5.3" evidence="8"/>
<dbReference type="NCBIfam" id="NF008313">
    <property type="entry name" value="PRK11101.1"/>
    <property type="match status" value="1"/>
</dbReference>
<dbReference type="GO" id="GO:0019563">
    <property type="term" value="P:glycerol catabolic process"/>
    <property type="evidence" value="ECO:0007669"/>
    <property type="project" value="UniProtKB-UniPathway"/>
</dbReference>
<dbReference type="NCBIfam" id="TIGR03377">
    <property type="entry name" value="glycerol3P_GlpA"/>
    <property type="match status" value="1"/>
</dbReference>
<dbReference type="PRINTS" id="PR01001">
    <property type="entry name" value="FADG3PDH"/>
</dbReference>
<comment type="pathway">
    <text evidence="4">Polyol metabolism; glycerol degradation via glycerol kinase pathway; glycerone phosphate from sn-glycerol 3-phosphate (aerobic route): step 1/1.</text>
</comment>
<evidence type="ECO:0000256" key="13">
    <source>
        <dbReference type="ARBA" id="ARBA00023002"/>
    </source>
</evidence>
<comment type="catalytic activity">
    <reaction evidence="15">
        <text>a quinone + sn-glycerol 3-phosphate = dihydroxyacetone phosphate + a quinol</text>
        <dbReference type="Rhea" id="RHEA:18977"/>
        <dbReference type="ChEBI" id="CHEBI:24646"/>
        <dbReference type="ChEBI" id="CHEBI:57597"/>
        <dbReference type="ChEBI" id="CHEBI:57642"/>
        <dbReference type="ChEBI" id="CHEBI:132124"/>
        <dbReference type="EC" id="1.1.5.3"/>
    </reaction>
</comment>
<dbReference type="GO" id="GO:0010181">
    <property type="term" value="F:FMN binding"/>
    <property type="evidence" value="ECO:0007669"/>
    <property type="project" value="InterPro"/>
</dbReference>
<keyword evidence="11" id="KW-0285">Flavoprotein</keyword>
<evidence type="ECO:0000256" key="8">
    <source>
        <dbReference type="ARBA" id="ARBA00013029"/>
    </source>
</evidence>
<evidence type="ECO:0000256" key="7">
    <source>
        <dbReference type="ARBA" id="ARBA00011331"/>
    </source>
</evidence>
<feature type="domain" description="FAD dependent oxidoreductase" evidence="16">
    <location>
        <begin position="9"/>
        <end position="352"/>
    </location>
</feature>
<dbReference type="Gene3D" id="3.50.50.60">
    <property type="entry name" value="FAD/NAD(P)-binding domain"/>
    <property type="match status" value="3"/>
</dbReference>
<comment type="pathway">
    <text evidence="5">Polyol metabolism; glycerol degradation via glycerol kinase pathway; glycerone phosphate from sn-glycerol 3-phosphate (anaerobic route): step 1/1.</text>
</comment>
<dbReference type="STRING" id="1601833.SAMN05518684_10371"/>
<comment type="cofactor">
    <cofactor evidence="1">
        <name>FMN</name>
        <dbReference type="ChEBI" id="CHEBI:58210"/>
    </cofactor>
</comment>
<keyword evidence="13" id="KW-0560">Oxidoreductase</keyword>
<evidence type="ECO:0000256" key="5">
    <source>
        <dbReference type="ARBA" id="ARBA00005157"/>
    </source>
</evidence>
<dbReference type="InterPro" id="IPR000447">
    <property type="entry name" value="G3P_DH_FAD-dep"/>
</dbReference>
<name>A0A1H9RBI6_9BACI</name>
<sequence length="537" mass="59513">MREKFETEVVIIGGGMTGTGLLRDLALRGIKTILVEQFDLGHGTSTRNHGLLHSGGRYAVKDKEAAIECYRENIILKKTVPGSIEHTGGLFVKIPEDPDDYVHKWVNMCNETGIPVEKISLEEAFMQEPYLNKRAEAVYRVPDASVDPFTMLTDVAADALNRGAGLLTYHTVSRIETKNAEVSYVVARDRYTGVEKEIHAPVIVNASGPWGAYIAKLAQIPLKVINNKGMLTVLNHRINKQVINRLRMPGDADIFVPAHDVTIFGTTGRNVEKPDDTSLEREEFKQMVEDGKALIPNLSNIRSIRAFSGSRPLFEEEGEKDLSGRNVTRGMALLDHEKREGLKGFITITGGKLTTFRYMAEKTADLICEKLGLHQGCLTQEIAVPPRQSKEFLKHPSLPALAKKKLCSWAGINNSQIHSNLEEDNRVVCECEQVTWAEIQLYINQSNHFNLEDLRRRTRLGMGPCQGSYCYHRTAALAVEKEGVSGEEAAEALTDGMDKRKKGMNVVAHGATDRQLKMMEGVTAVSLGIKKGGKAHV</sequence>
<evidence type="ECO:0000259" key="16">
    <source>
        <dbReference type="Pfam" id="PF01266"/>
    </source>
</evidence>
<organism evidence="18 19">
    <name type="scientific">Salipaludibacillus aurantiacus</name>
    <dbReference type="NCBI Taxonomy" id="1601833"/>
    <lineage>
        <taxon>Bacteria</taxon>
        <taxon>Bacillati</taxon>
        <taxon>Bacillota</taxon>
        <taxon>Bacilli</taxon>
        <taxon>Bacillales</taxon>
        <taxon>Bacillaceae</taxon>
    </lineage>
</organism>
<evidence type="ECO:0000313" key="18">
    <source>
        <dbReference type="EMBL" id="SER70018.1"/>
    </source>
</evidence>
<dbReference type="PANTHER" id="PTHR11985">
    <property type="entry name" value="GLYCEROL-3-PHOSPHATE DEHYDROGENASE"/>
    <property type="match status" value="1"/>
</dbReference>
<evidence type="ECO:0000256" key="1">
    <source>
        <dbReference type="ARBA" id="ARBA00001917"/>
    </source>
</evidence>
<dbReference type="SUPFAM" id="SSF54373">
    <property type="entry name" value="FAD-linked reductases, C-terminal domain"/>
    <property type="match status" value="1"/>
</dbReference>
<comment type="subunit">
    <text evidence="7">Composed of a catalytic GlpA/B dimer and of membrane bound GlpC.</text>
</comment>
<evidence type="ECO:0000256" key="3">
    <source>
        <dbReference type="ARBA" id="ARBA00004202"/>
    </source>
</evidence>
<evidence type="ECO:0000256" key="6">
    <source>
        <dbReference type="ARBA" id="ARBA00007330"/>
    </source>
</evidence>
<dbReference type="InterPro" id="IPR007419">
    <property type="entry name" value="BFD-like_2Fe2S-bd_dom"/>
</dbReference>
<accession>A0A1H9RBI6</accession>
<evidence type="ECO:0000256" key="15">
    <source>
        <dbReference type="ARBA" id="ARBA00049055"/>
    </source>
</evidence>
<keyword evidence="12" id="KW-0274">FAD</keyword>
<dbReference type="InterPro" id="IPR041854">
    <property type="entry name" value="BFD-like_2Fe2S-bd_dom_sf"/>
</dbReference>
<evidence type="ECO:0000256" key="11">
    <source>
        <dbReference type="ARBA" id="ARBA00022630"/>
    </source>
</evidence>
<dbReference type="PANTHER" id="PTHR11985:SF15">
    <property type="entry name" value="GLYCEROL-3-PHOSPHATE DEHYDROGENASE, MITOCHONDRIAL"/>
    <property type="match status" value="1"/>
</dbReference>
<evidence type="ECO:0000256" key="9">
    <source>
        <dbReference type="ARBA" id="ARBA00017956"/>
    </source>
</evidence>
<evidence type="ECO:0000259" key="17">
    <source>
        <dbReference type="Pfam" id="PF04324"/>
    </source>
</evidence>
<dbReference type="Proteomes" id="UP000198571">
    <property type="component" value="Unassembled WGS sequence"/>
</dbReference>
<evidence type="ECO:0000313" key="19">
    <source>
        <dbReference type="Proteomes" id="UP000198571"/>
    </source>
</evidence>
<dbReference type="Gene3D" id="1.10.10.1100">
    <property type="entry name" value="BFD-like [2Fe-2S]-binding domain"/>
    <property type="match status" value="1"/>
</dbReference>
<evidence type="ECO:0000256" key="10">
    <source>
        <dbReference type="ARBA" id="ARBA00022475"/>
    </source>
</evidence>
<comment type="cofactor">
    <cofactor evidence="2">
        <name>FAD</name>
        <dbReference type="ChEBI" id="CHEBI:57692"/>
    </cofactor>
</comment>
<keyword evidence="14" id="KW-0472">Membrane</keyword>
<dbReference type="InterPro" id="IPR006076">
    <property type="entry name" value="FAD-dep_OxRdtase"/>
</dbReference>
<dbReference type="GO" id="GO:0006072">
    <property type="term" value="P:glycerol-3-phosphate metabolic process"/>
    <property type="evidence" value="ECO:0007669"/>
    <property type="project" value="InterPro"/>
</dbReference>
<dbReference type="UniPathway" id="UPA00618">
    <property type="reaction ID" value="UER00673"/>
</dbReference>
<dbReference type="Pfam" id="PF01266">
    <property type="entry name" value="DAO"/>
    <property type="match status" value="1"/>
</dbReference>
<proteinExistence type="inferred from homology"/>
<dbReference type="CDD" id="cd19946">
    <property type="entry name" value="GlpA-like_Fer2_BFD-like"/>
    <property type="match status" value="1"/>
</dbReference>
<gene>
    <name evidence="18" type="ORF">SAMN05518684_10371</name>
</gene>
<dbReference type="GO" id="GO:0005886">
    <property type="term" value="C:plasma membrane"/>
    <property type="evidence" value="ECO:0007669"/>
    <property type="project" value="UniProtKB-SubCell"/>
</dbReference>
<feature type="domain" description="BFD-like [2Fe-2S]-binding" evidence="17">
    <location>
        <begin position="427"/>
        <end position="476"/>
    </location>
</feature>
<dbReference type="AlphaFoldDB" id="A0A1H9RBI6"/>
<dbReference type="GO" id="GO:0050660">
    <property type="term" value="F:flavin adenine dinucleotide binding"/>
    <property type="evidence" value="ECO:0007669"/>
    <property type="project" value="InterPro"/>
</dbReference>
<comment type="similarity">
    <text evidence="6">Belongs to the FAD-dependent glycerol-3-phosphate dehydrogenase family.</text>
</comment>
<dbReference type="Pfam" id="PF04324">
    <property type="entry name" value="Fer2_BFD"/>
    <property type="match status" value="1"/>
</dbReference>
<dbReference type="OrthoDB" id="9801699at2"/>
<comment type="subcellular location">
    <subcellularLocation>
        <location evidence="3">Cell membrane</location>
        <topology evidence="3">Peripheral membrane protein</topology>
    </subcellularLocation>
</comment>
<evidence type="ECO:0000256" key="12">
    <source>
        <dbReference type="ARBA" id="ARBA00022827"/>
    </source>
</evidence>
<protein>
    <recommendedName>
        <fullName evidence="9">Aerobic glycerol-3-phosphate dehydrogenase</fullName>
        <ecNumber evidence="8">1.1.5.3</ecNumber>
    </recommendedName>
</protein>
<evidence type="ECO:0000256" key="4">
    <source>
        <dbReference type="ARBA" id="ARBA00004977"/>
    </source>
</evidence>
<dbReference type="RefSeq" id="WP_093047823.1">
    <property type="nucleotide sequence ID" value="NZ_FOGT01000003.1"/>
</dbReference>
<dbReference type="InterPro" id="IPR036188">
    <property type="entry name" value="FAD/NAD-bd_sf"/>
</dbReference>
<dbReference type="GO" id="GO:0004368">
    <property type="term" value="F:glycerol-3-phosphate dehydrogenase (quinone) activity"/>
    <property type="evidence" value="ECO:0007669"/>
    <property type="project" value="UniProtKB-EC"/>
</dbReference>
<dbReference type="GO" id="GO:0009331">
    <property type="term" value="C:glycerol-3-phosphate dehydrogenase (FAD) complex"/>
    <property type="evidence" value="ECO:0007669"/>
    <property type="project" value="InterPro"/>
</dbReference>
<dbReference type="SUPFAM" id="SSF51905">
    <property type="entry name" value="FAD/NAD(P)-binding domain"/>
    <property type="match status" value="1"/>
</dbReference>
<evidence type="ECO:0000256" key="2">
    <source>
        <dbReference type="ARBA" id="ARBA00001974"/>
    </source>
</evidence>
<dbReference type="InterPro" id="IPR017752">
    <property type="entry name" value="G3P_DH_GlpA_su"/>
</dbReference>
<reference evidence="19" key="1">
    <citation type="submission" date="2016-10" db="EMBL/GenBank/DDBJ databases">
        <authorList>
            <person name="Varghese N."/>
            <person name="Submissions S."/>
        </authorList>
    </citation>
    <scope>NUCLEOTIDE SEQUENCE [LARGE SCALE GENOMIC DNA]</scope>
    <source>
        <strain evidence="19">S9</strain>
    </source>
</reference>
<keyword evidence="10" id="KW-1003">Cell membrane</keyword>